<feature type="transmembrane region" description="Helical" evidence="1">
    <location>
        <begin position="107"/>
        <end position="133"/>
    </location>
</feature>
<feature type="transmembrane region" description="Helical" evidence="1">
    <location>
        <begin position="82"/>
        <end position="101"/>
    </location>
</feature>
<keyword evidence="1" id="KW-0812">Transmembrane</keyword>
<feature type="domain" description="Major facilitator superfamily (MFS) profile" evidence="2">
    <location>
        <begin position="15"/>
        <end position="393"/>
    </location>
</feature>
<dbReference type="AlphaFoldDB" id="A0A381PL56"/>
<evidence type="ECO:0000256" key="1">
    <source>
        <dbReference type="SAM" id="Phobius"/>
    </source>
</evidence>
<keyword evidence="1" id="KW-1133">Transmembrane helix</keyword>
<accession>A0A381PL56</accession>
<organism evidence="3">
    <name type="scientific">marine metagenome</name>
    <dbReference type="NCBI Taxonomy" id="408172"/>
    <lineage>
        <taxon>unclassified sequences</taxon>
        <taxon>metagenomes</taxon>
        <taxon>ecological metagenomes</taxon>
    </lineage>
</organism>
<protein>
    <recommendedName>
        <fullName evidence="2">Major facilitator superfamily (MFS) profile domain-containing protein</fullName>
    </recommendedName>
</protein>
<dbReference type="Pfam" id="PF07690">
    <property type="entry name" value="MFS_1"/>
    <property type="match status" value="1"/>
</dbReference>
<dbReference type="InterPro" id="IPR050327">
    <property type="entry name" value="Proton-linked_MCT"/>
</dbReference>
<evidence type="ECO:0000259" key="2">
    <source>
        <dbReference type="PROSITE" id="PS50850"/>
    </source>
</evidence>
<dbReference type="PROSITE" id="PS50850">
    <property type="entry name" value="MFS"/>
    <property type="match status" value="1"/>
</dbReference>
<dbReference type="InterPro" id="IPR011701">
    <property type="entry name" value="MFS"/>
</dbReference>
<dbReference type="PANTHER" id="PTHR11360">
    <property type="entry name" value="MONOCARBOXYLATE TRANSPORTER"/>
    <property type="match status" value="1"/>
</dbReference>
<feature type="transmembrane region" description="Helical" evidence="1">
    <location>
        <begin position="12"/>
        <end position="32"/>
    </location>
</feature>
<dbReference type="SUPFAM" id="SSF103473">
    <property type="entry name" value="MFS general substrate transporter"/>
    <property type="match status" value="1"/>
</dbReference>
<reference evidence="3" key="1">
    <citation type="submission" date="2018-05" db="EMBL/GenBank/DDBJ databases">
        <authorList>
            <person name="Lanie J.A."/>
            <person name="Ng W.-L."/>
            <person name="Kazmierczak K.M."/>
            <person name="Andrzejewski T.M."/>
            <person name="Davidsen T.M."/>
            <person name="Wayne K.J."/>
            <person name="Tettelin H."/>
            <person name="Glass J.I."/>
            <person name="Rusch D."/>
            <person name="Podicherti R."/>
            <person name="Tsui H.-C.T."/>
            <person name="Winkler M.E."/>
        </authorList>
    </citation>
    <scope>NUCLEOTIDE SEQUENCE</scope>
</reference>
<feature type="transmembrane region" description="Helical" evidence="1">
    <location>
        <begin position="215"/>
        <end position="235"/>
    </location>
</feature>
<feature type="non-terminal residue" evidence="3">
    <location>
        <position position="418"/>
    </location>
</feature>
<feature type="transmembrane region" description="Helical" evidence="1">
    <location>
        <begin position="140"/>
        <end position="159"/>
    </location>
</feature>
<feature type="transmembrane region" description="Helical" evidence="1">
    <location>
        <begin position="301"/>
        <end position="319"/>
    </location>
</feature>
<feature type="transmembrane region" description="Helical" evidence="1">
    <location>
        <begin position="331"/>
        <end position="355"/>
    </location>
</feature>
<keyword evidence="1" id="KW-0472">Membrane</keyword>
<dbReference type="PANTHER" id="PTHR11360:SF284">
    <property type="entry name" value="EG:103B4.3 PROTEIN-RELATED"/>
    <property type="match status" value="1"/>
</dbReference>
<dbReference type="Gene3D" id="1.20.1250.20">
    <property type="entry name" value="MFS general substrate transporter like domains"/>
    <property type="match status" value="1"/>
</dbReference>
<gene>
    <name evidence="3" type="ORF">METZ01_LOCUS20178</name>
</gene>
<feature type="transmembrane region" description="Helical" evidence="1">
    <location>
        <begin position="367"/>
        <end position="385"/>
    </location>
</feature>
<dbReference type="GO" id="GO:0022857">
    <property type="term" value="F:transmembrane transporter activity"/>
    <property type="evidence" value="ECO:0007669"/>
    <property type="project" value="InterPro"/>
</dbReference>
<feature type="non-terminal residue" evidence="3">
    <location>
        <position position="1"/>
    </location>
</feature>
<sequence>VTERPKGIDSAAGWVVVAATVTATFAVFGVAYSFGAVFTTIREEFGVGKGQASLFFAITTFIYFVLGVFTGRIADRYGPRPVLLVGAAAMGTGLFLTSLVNNITVGYLTYGLGVGIGVGCAYVPMVATVGGWFERDRTKAMGVAVAGIGLGTLVGAPLAKRLVLSYGWRTTFVILGIGSAALLALASLGARRPPGSGAQDSPPPLRVLLSDARFLWLYTSMVFLSCGLFVPMVYLDDYLESRGKAGGALLIGIIGATSVVGRLALGAIAAKADLMRLYQLCVAALGASYVIWIVAGSNYTVLVIFAICMGTAYGGWIALSPAVIAHLFGPVGLGGVLGALYTSAGIGGLIGPPVIGVLIDAANYETAIGVAIAFSGVSLVLLMAASRASAPIADRAEDQREERSVVLATASAWLVRSP</sequence>
<dbReference type="InterPro" id="IPR020846">
    <property type="entry name" value="MFS_dom"/>
</dbReference>
<dbReference type="InterPro" id="IPR036259">
    <property type="entry name" value="MFS_trans_sf"/>
</dbReference>
<dbReference type="EMBL" id="UINC01001008">
    <property type="protein sequence ID" value="SUZ67324.1"/>
    <property type="molecule type" value="Genomic_DNA"/>
</dbReference>
<feature type="transmembrane region" description="Helical" evidence="1">
    <location>
        <begin position="52"/>
        <end position="70"/>
    </location>
</feature>
<feature type="transmembrane region" description="Helical" evidence="1">
    <location>
        <begin position="171"/>
        <end position="190"/>
    </location>
</feature>
<evidence type="ECO:0000313" key="3">
    <source>
        <dbReference type="EMBL" id="SUZ67324.1"/>
    </source>
</evidence>
<feature type="transmembrane region" description="Helical" evidence="1">
    <location>
        <begin position="277"/>
        <end position="295"/>
    </location>
</feature>
<proteinExistence type="predicted"/>
<feature type="transmembrane region" description="Helical" evidence="1">
    <location>
        <begin position="247"/>
        <end position="265"/>
    </location>
</feature>
<name>A0A381PL56_9ZZZZ</name>